<dbReference type="PROSITE" id="PS01360">
    <property type="entry name" value="ZF_MYND_1"/>
    <property type="match status" value="1"/>
</dbReference>
<dbReference type="SUPFAM" id="SSF48371">
    <property type="entry name" value="ARM repeat"/>
    <property type="match status" value="1"/>
</dbReference>
<evidence type="ECO:0000259" key="6">
    <source>
        <dbReference type="PROSITE" id="PS50865"/>
    </source>
</evidence>
<feature type="compositionally biased region" description="Basic residues" evidence="5">
    <location>
        <begin position="7"/>
        <end position="17"/>
    </location>
</feature>
<dbReference type="InterPro" id="IPR011989">
    <property type="entry name" value="ARM-like"/>
</dbReference>
<evidence type="ECO:0000256" key="5">
    <source>
        <dbReference type="SAM" id="MobiDB-lite"/>
    </source>
</evidence>
<dbReference type="InterPro" id="IPR002893">
    <property type="entry name" value="Znf_MYND"/>
</dbReference>
<evidence type="ECO:0000313" key="8">
    <source>
        <dbReference type="Proteomes" id="UP000305948"/>
    </source>
</evidence>
<dbReference type="Pfam" id="PF01753">
    <property type="entry name" value="zf-MYND"/>
    <property type="match status" value="1"/>
</dbReference>
<dbReference type="OrthoDB" id="341421at2759"/>
<dbReference type="Gene3D" id="6.10.140.2220">
    <property type="match status" value="1"/>
</dbReference>
<dbReference type="GO" id="GO:0008270">
    <property type="term" value="F:zinc ion binding"/>
    <property type="evidence" value="ECO:0007669"/>
    <property type="project" value="UniProtKB-KW"/>
</dbReference>
<feature type="domain" description="MYND-type" evidence="6">
    <location>
        <begin position="669"/>
        <end position="707"/>
    </location>
</feature>
<reference evidence="7 8" key="1">
    <citation type="journal article" date="2019" name="Nat. Ecol. Evol.">
        <title>Megaphylogeny resolves global patterns of mushroom evolution.</title>
        <authorList>
            <person name="Varga T."/>
            <person name="Krizsan K."/>
            <person name="Foldi C."/>
            <person name="Dima B."/>
            <person name="Sanchez-Garcia M."/>
            <person name="Sanchez-Ramirez S."/>
            <person name="Szollosi G.J."/>
            <person name="Szarkandi J.G."/>
            <person name="Papp V."/>
            <person name="Albert L."/>
            <person name="Andreopoulos W."/>
            <person name="Angelini C."/>
            <person name="Antonin V."/>
            <person name="Barry K.W."/>
            <person name="Bougher N.L."/>
            <person name="Buchanan P."/>
            <person name="Buyck B."/>
            <person name="Bense V."/>
            <person name="Catcheside P."/>
            <person name="Chovatia M."/>
            <person name="Cooper J."/>
            <person name="Damon W."/>
            <person name="Desjardin D."/>
            <person name="Finy P."/>
            <person name="Geml J."/>
            <person name="Haridas S."/>
            <person name="Hughes K."/>
            <person name="Justo A."/>
            <person name="Karasinski D."/>
            <person name="Kautmanova I."/>
            <person name="Kiss B."/>
            <person name="Kocsube S."/>
            <person name="Kotiranta H."/>
            <person name="LaButti K.M."/>
            <person name="Lechner B.E."/>
            <person name="Liimatainen K."/>
            <person name="Lipzen A."/>
            <person name="Lukacs Z."/>
            <person name="Mihaltcheva S."/>
            <person name="Morgado L.N."/>
            <person name="Niskanen T."/>
            <person name="Noordeloos M.E."/>
            <person name="Ohm R.A."/>
            <person name="Ortiz-Santana B."/>
            <person name="Ovrebo C."/>
            <person name="Racz N."/>
            <person name="Riley R."/>
            <person name="Savchenko A."/>
            <person name="Shiryaev A."/>
            <person name="Soop K."/>
            <person name="Spirin V."/>
            <person name="Szebenyi C."/>
            <person name="Tomsovsky M."/>
            <person name="Tulloss R.E."/>
            <person name="Uehling J."/>
            <person name="Grigoriev I.V."/>
            <person name="Vagvolgyi C."/>
            <person name="Papp T."/>
            <person name="Martin F.M."/>
            <person name="Miettinen O."/>
            <person name="Hibbett D.S."/>
            <person name="Nagy L.G."/>
        </authorList>
    </citation>
    <scope>NUCLEOTIDE SEQUENCE [LARGE SCALE GENOMIC DNA]</scope>
    <source>
        <strain evidence="7 8">OMC1185</strain>
    </source>
</reference>
<dbReference type="STRING" id="5364.A0A5C3MX03"/>
<evidence type="ECO:0000256" key="2">
    <source>
        <dbReference type="ARBA" id="ARBA00022771"/>
    </source>
</evidence>
<keyword evidence="2 4" id="KW-0863">Zinc-finger</keyword>
<keyword evidence="1" id="KW-0479">Metal-binding</keyword>
<evidence type="ECO:0000256" key="3">
    <source>
        <dbReference type="ARBA" id="ARBA00022833"/>
    </source>
</evidence>
<protein>
    <recommendedName>
        <fullName evidence="6">MYND-type domain-containing protein</fullName>
    </recommendedName>
</protein>
<dbReference type="SUPFAM" id="SSF144232">
    <property type="entry name" value="HIT/MYND zinc finger-like"/>
    <property type="match status" value="1"/>
</dbReference>
<evidence type="ECO:0000256" key="1">
    <source>
        <dbReference type="ARBA" id="ARBA00022723"/>
    </source>
</evidence>
<accession>A0A5C3MX03</accession>
<keyword evidence="8" id="KW-1185">Reference proteome</keyword>
<dbReference type="InterPro" id="IPR016024">
    <property type="entry name" value="ARM-type_fold"/>
</dbReference>
<dbReference type="Gene3D" id="1.25.10.10">
    <property type="entry name" value="Leucine-rich Repeat Variant"/>
    <property type="match status" value="1"/>
</dbReference>
<proteinExistence type="predicted"/>
<evidence type="ECO:0000256" key="4">
    <source>
        <dbReference type="PROSITE-ProRule" id="PRU00134"/>
    </source>
</evidence>
<feature type="region of interest" description="Disordered" evidence="5">
    <location>
        <begin position="1"/>
        <end position="27"/>
    </location>
</feature>
<organism evidence="7 8">
    <name type="scientific">Heliocybe sulcata</name>
    <dbReference type="NCBI Taxonomy" id="5364"/>
    <lineage>
        <taxon>Eukaryota</taxon>
        <taxon>Fungi</taxon>
        <taxon>Dikarya</taxon>
        <taxon>Basidiomycota</taxon>
        <taxon>Agaricomycotina</taxon>
        <taxon>Agaricomycetes</taxon>
        <taxon>Gloeophyllales</taxon>
        <taxon>Gloeophyllaceae</taxon>
        <taxon>Heliocybe</taxon>
    </lineage>
</organism>
<name>A0A5C3MX03_9AGAM</name>
<dbReference type="AlphaFoldDB" id="A0A5C3MX03"/>
<dbReference type="EMBL" id="ML213516">
    <property type="protein sequence ID" value="TFK49395.1"/>
    <property type="molecule type" value="Genomic_DNA"/>
</dbReference>
<gene>
    <name evidence="7" type="ORF">OE88DRAFT_1737014</name>
</gene>
<evidence type="ECO:0000313" key="7">
    <source>
        <dbReference type="EMBL" id="TFK49395.1"/>
    </source>
</evidence>
<sequence length="710" mass="79907">MPGPGKTKSKAKAKSTRPRPPAQSAPIMQREAFVDDIDQSEGWDMTVHILCDYFRLPDLTTRSGLKRVHADFESIYRRLDNAYDNYGDNERVLGGIVGIYAKMCTDSILRDKLFKAGFLSKLIPLLYNDTCRQMALRALSTVTHHGGLETRIEIAKKTPALLEILQEHNNDPKVAELCVVIMCHAIGAVIDVEEVPDPKVVKTIDFPQVLRTVVAEVKKATASYYLISHAVGLLGGGTHRCRKDYEAFEPALTFLVAALRSKDIHIRSESLGGLLRYHRDVAEDDQTHNDGRKLVACLQRGYPSQLNDVLMRYGPTRCDAYLTVYSYNDHTKAIMQNAQDHDFYKLGKVVGRLITTTEFCMAEGFFQADSDDVDTVTGMPAAMDVGLPYVFWSDALPYCTKALRDKGDLDLADIIELKYLIMKQRHPECFELAKEAIKRNPQAAYYYYAVTTATTDLSVGLRYAKKGLKAKQTTPFVRFALLHRAVDHAGTLGLNVLTSAAGYHAATKWEEGVAFLTSAREDAKTFIEGAPPDSRHMKNMLNWYIILTILLQGPDMSPELRELDDMLRKVELAEEFSRFYGYPVPDTLTRLTRQTVLSLYTVAVAEWSSIIRRFDEEIDGHDPSELSKERREDDLAAWLDDVHLHEHQSHAESCSHPRVNVNDVSLYRCSWCGNPSAVLRKCSGCSKTRYCDAGCQKSHWSTHKSLCKNG</sequence>
<dbReference type="Proteomes" id="UP000305948">
    <property type="component" value="Unassembled WGS sequence"/>
</dbReference>
<keyword evidence="3" id="KW-0862">Zinc</keyword>
<dbReference type="PROSITE" id="PS50865">
    <property type="entry name" value="ZF_MYND_2"/>
    <property type="match status" value="1"/>
</dbReference>